<comment type="caution">
    <text evidence="1">The sequence shown here is derived from an EMBL/GenBank/DDBJ whole genome shotgun (WGS) entry which is preliminary data.</text>
</comment>
<accession>A0ABV0BXL9</accession>
<proteinExistence type="predicted"/>
<keyword evidence="2" id="KW-1185">Reference proteome</keyword>
<evidence type="ECO:0000313" key="1">
    <source>
        <dbReference type="EMBL" id="MEN5379545.1"/>
    </source>
</evidence>
<dbReference type="EMBL" id="JBDJNQ010000010">
    <property type="protein sequence ID" value="MEN5379545.1"/>
    <property type="molecule type" value="Genomic_DNA"/>
</dbReference>
<organism evidence="1 2">
    <name type="scientific">Sphingobacterium kitahiroshimense</name>
    <dbReference type="NCBI Taxonomy" id="470446"/>
    <lineage>
        <taxon>Bacteria</taxon>
        <taxon>Pseudomonadati</taxon>
        <taxon>Bacteroidota</taxon>
        <taxon>Sphingobacteriia</taxon>
        <taxon>Sphingobacteriales</taxon>
        <taxon>Sphingobacteriaceae</taxon>
        <taxon>Sphingobacterium</taxon>
    </lineage>
</organism>
<dbReference type="PROSITE" id="PS51257">
    <property type="entry name" value="PROKAR_LIPOPROTEIN"/>
    <property type="match status" value="1"/>
</dbReference>
<evidence type="ECO:0000313" key="2">
    <source>
        <dbReference type="Proteomes" id="UP001409291"/>
    </source>
</evidence>
<protein>
    <submittedName>
        <fullName evidence="1">Fimbrillin family protein</fullName>
    </submittedName>
</protein>
<dbReference type="RefSeq" id="WP_346582348.1">
    <property type="nucleotide sequence ID" value="NZ_JBDJNQ010000010.1"/>
</dbReference>
<reference evidence="1 2" key="1">
    <citation type="submission" date="2024-04" db="EMBL/GenBank/DDBJ databases">
        <title>WGS of bacteria from Torrens River.</title>
        <authorList>
            <person name="Wyrsch E.R."/>
            <person name="Drigo B."/>
        </authorList>
    </citation>
    <scope>NUCLEOTIDE SEQUENCE [LARGE SCALE GENOMIC DNA]</scope>
    <source>
        <strain evidence="1 2">TWI391</strain>
    </source>
</reference>
<sequence length="539" mass="59573">MKKTTHYLLIFLGISIFASCSKEGNNEAPVTGNETMLVVTVTGIKEVQSSTGLGLKNKAKLTANTQVSTIIQHNTFDVQVSMPDEIPQRQVVKQKGVSNKATLTAPQADVPASGITYRLYLFKKNDGGFVSSTALRFGTPGQLHVSRGTSYIWHALSYNNTEEIPNITGANSIVTLPENKDVLYASGEFTVPDNENAQVALPITFSHKFARLAVEINAMGLFADMTALTSGVKIGAGSAGTINNAALDIKTGTLVPTDINHNLSTLQNRDFIDIENGFQDRKLAYFYVPVMQGNENLKADVQINGLSIRLDNGTIRNFDENLLATPFTFQQEIALIEEGKSYYCLFNILESPITKNGLRWARQNLYVNENAHNPYRFLHTHQSTAVKSSWKPQELIGQGDPCLNVYPQGTWKMPSQEEVKSSIGPIGYINNFPFLNDSQSGLNYYEFAASGTASPYPDNTLRFNITPYRPLPEKNSNYWTLPFPYIGDGGDLETYIIMLNGDRLNSRSITISRFTQGGGIKYHNINYPAGFPIRCVRVS</sequence>
<gene>
    <name evidence="1" type="ORF">ABE541_19920</name>
</gene>
<name>A0ABV0BXL9_9SPHI</name>
<dbReference type="Proteomes" id="UP001409291">
    <property type="component" value="Unassembled WGS sequence"/>
</dbReference>